<dbReference type="PANTHER" id="PTHR11003">
    <property type="entry name" value="POTASSIUM CHANNEL, SUBFAMILY K"/>
    <property type="match status" value="1"/>
</dbReference>
<comment type="similarity">
    <text evidence="8">Belongs to the two pore domain potassium channel (TC 1.A.1.8) family.</text>
</comment>
<dbReference type="InterPro" id="IPR013099">
    <property type="entry name" value="K_chnl_dom"/>
</dbReference>
<keyword evidence="7 8" id="KW-0407">Ion channel</keyword>
<reference evidence="12 13" key="1">
    <citation type="submission" date="2023-11" db="EMBL/GenBank/DDBJ databases">
        <title>An acidophilic fungus is an integral part of prey digestion in a carnivorous sundew plant.</title>
        <authorList>
            <person name="Tsai I.J."/>
        </authorList>
    </citation>
    <scope>NUCLEOTIDE SEQUENCE [LARGE SCALE GENOMIC DNA]</scope>
    <source>
        <strain evidence="12">169a</strain>
    </source>
</reference>
<feature type="transmembrane region" description="Helical" evidence="10">
    <location>
        <begin position="385"/>
        <end position="407"/>
    </location>
</feature>
<accession>A0AAQ3RD64</accession>
<feature type="transmembrane region" description="Helical" evidence="10">
    <location>
        <begin position="419"/>
        <end position="437"/>
    </location>
</feature>
<evidence type="ECO:0000256" key="2">
    <source>
        <dbReference type="ARBA" id="ARBA00022448"/>
    </source>
</evidence>
<evidence type="ECO:0000256" key="5">
    <source>
        <dbReference type="ARBA" id="ARBA00023065"/>
    </source>
</evidence>
<name>A0AAQ3RD64_9PEZI</name>
<dbReference type="GO" id="GO:0015271">
    <property type="term" value="F:outward rectifier potassium channel activity"/>
    <property type="evidence" value="ECO:0007669"/>
    <property type="project" value="TreeGrafter"/>
</dbReference>
<evidence type="ECO:0000256" key="9">
    <source>
        <dbReference type="SAM" id="MobiDB-lite"/>
    </source>
</evidence>
<dbReference type="Pfam" id="PF07885">
    <property type="entry name" value="Ion_trans_2"/>
    <property type="match status" value="2"/>
</dbReference>
<feature type="transmembrane region" description="Helical" evidence="10">
    <location>
        <begin position="292"/>
        <end position="315"/>
    </location>
</feature>
<feature type="domain" description="Potassium channel" evidence="11">
    <location>
        <begin position="396"/>
        <end position="473"/>
    </location>
</feature>
<evidence type="ECO:0000256" key="6">
    <source>
        <dbReference type="ARBA" id="ARBA00023136"/>
    </source>
</evidence>
<dbReference type="Proteomes" id="UP001303373">
    <property type="component" value="Chromosome 8"/>
</dbReference>
<feature type="transmembrane region" description="Helical" evidence="10">
    <location>
        <begin position="449"/>
        <end position="468"/>
    </location>
</feature>
<feature type="transmembrane region" description="Helical" evidence="10">
    <location>
        <begin position="195"/>
        <end position="217"/>
    </location>
</feature>
<dbReference type="EMBL" id="CP138587">
    <property type="protein sequence ID" value="WPH02458.1"/>
    <property type="molecule type" value="Genomic_DNA"/>
</dbReference>
<dbReference type="GO" id="GO:0005886">
    <property type="term" value="C:plasma membrane"/>
    <property type="evidence" value="ECO:0007669"/>
    <property type="project" value="TreeGrafter"/>
</dbReference>
<dbReference type="Gene3D" id="1.10.287.70">
    <property type="match status" value="2"/>
</dbReference>
<sequence length="692" mass="77054">MHIKKEWMFLPFGGGTGHPDEHQEHSHRSRAPWRRQKPTGDDEDLTKHESAAAFAAKDEDEIINDYNAPTRWWLEATLFPLIAGTFGPMASAFNICAVAIEWRLIVSTSSQESEGQKIPDPRWLVAVNGVSLAIAIIANLALLGHMTGRIRFNISAPIVILGWYISGFILVALVAAAPSRLPLPSDPMAAYSQAYYYACFAGAIYILLSAMLSVTAYGIWIGHYGSQFKLSLSQRSLMLQTMIFLGYVLAAAAVFTKVEGWLYLDSVYYIVVTLFTIGFGDLSPATHLGRSLYFPMSAAGIVSVGLIIANIRALVVESASVKISTRLVEKARFQALNSGNPAKGAVKIRGVMKRDMNADTELERREKEFNVMREIQKTATRNNRILALFMATLAFMILWFVGAVAFWKAEQGTGGQNWSYFNALYFAYTAQLTIGYGDFQPQTNACKPTFVFWALIALPTLTVLIGAIGDALAEFVTWGTEWIGKHGSTVLTFLVNALRGDIDARKAIRATVEKAEQAAEPESEGFDNIASVENGRVISSHLSSNTFRNIQLDQAEEAYLPFVIIKAAQKVLEHMDEENPRKYSYEEWTWLLKLVGEDESTEEGHRTVGQLLSDDVEVATPLRSSKKQAWSWIGQESPLMDLEDDSESKWMLKRLMETLERKLKDQGDQHVERRLETLPEESESGNGETKST</sequence>
<evidence type="ECO:0000313" key="12">
    <source>
        <dbReference type="EMBL" id="WPH02458.1"/>
    </source>
</evidence>
<keyword evidence="3 8" id="KW-0812">Transmembrane</keyword>
<feature type="transmembrane region" description="Helical" evidence="10">
    <location>
        <begin position="262"/>
        <end position="280"/>
    </location>
</feature>
<evidence type="ECO:0000256" key="3">
    <source>
        <dbReference type="ARBA" id="ARBA00022692"/>
    </source>
</evidence>
<feature type="transmembrane region" description="Helical" evidence="10">
    <location>
        <begin position="123"/>
        <end position="142"/>
    </location>
</feature>
<feature type="transmembrane region" description="Helical" evidence="10">
    <location>
        <begin position="237"/>
        <end position="255"/>
    </location>
</feature>
<evidence type="ECO:0000256" key="10">
    <source>
        <dbReference type="SAM" id="Phobius"/>
    </source>
</evidence>
<evidence type="ECO:0000256" key="7">
    <source>
        <dbReference type="ARBA" id="ARBA00023303"/>
    </source>
</evidence>
<keyword evidence="4 10" id="KW-1133">Transmembrane helix</keyword>
<dbReference type="PANTHER" id="PTHR11003:SF301">
    <property type="entry name" value="POTASSIUM CHANNEL PROTEIN"/>
    <property type="match status" value="1"/>
</dbReference>
<evidence type="ECO:0000313" key="13">
    <source>
        <dbReference type="Proteomes" id="UP001303373"/>
    </source>
</evidence>
<keyword evidence="5 8" id="KW-0406">Ion transport</keyword>
<evidence type="ECO:0000259" key="11">
    <source>
        <dbReference type="Pfam" id="PF07885"/>
    </source>
</evidence>
<evidence type="ECO:0000256" key="8">
    <source>
        <dbReference type="RuleBase" id="RU003857"/>
    </source>
</evidence>
<dbReference type="SUPFAM" id="SSF81324">
    <property type="entry name" value="Voltage-gated potassium channels"/>
    <property type="match status" value="2"/>
</dbReference>
<feature type="region of interest" description="Disordered" evidence="9">
    <location>
        <begin position="663"/>
        <end position="692"/>
    </location>
</feature>
<feature type="transmembrane region" description="Helical" evidence="10">
    <location>
        <begin position="154"/>
        <end position="175"/>
    </location>
</feature>
<dbReference type="GO" id="GO:0030322">
    <property type="term" value="P:stabilization of membrane potential"/>
    <property type="evidence" value="ECO:0007669"/>
    <property type="project" value="TreeGrafter"/>
</dbReference>
<dbReference type="PRINTS" id="PR01333">
    <property type="entry name" value="2POREKCHANEL"/>
</dbReference>
<organism evidence="12 13">
    <name type="scientific">Acrodontium crateriforme</name>
    <dbReference type="NCBI Taxonomy" id="150365"/>
    <lineage>
        <taxon>Eukaryota</taxon>
        <taxon>Fungi</taxon>
        <taxon>Dikarya</taxon>
        <taxon>Ascomycota</taxon>
        <taxon>Pezizomycotina</taxon>
        <taxon>Dothideomycetes</taxon>
        <taxon>Dothideomycetidae</taxon>
        <taxon>Mycosphaerellales</taxon>
        <taxon>Teratosphaeriaceae</taxon>
        <taxon>Acrodontium</taxon>
    </lineage>
</organism>
<protein>
    <submittedName>
        <fullName evidence="12">Outward-rectifier potassium channel tok1</fullName>
    </submittedName>
</protein>
<keyword evidence="6 10" id="KW-0472">Membrane</keyword>
<comment type="subcellular location">
    <subcellularLocation>
        <location evidence="1">Membrane</location>
        <topology evidence="1">Multi-pass membrane protein</topology>
    </subcellularLocation>
</comment>
<keyword evidence="2 8" id="KW-0813">Transport</keyword>
<evidence type="ECO:0000256" key="4">
    <source>
        <dbReference type="ARBA" id="ARBA00022989"/>
    </source>
</evidence>
<keyword evidence="13" id="KW-1185">Reference proteome</keyword>
<evidence type="ECO:0000256" key="1">
    <source>
        <dbReference type="ARBA" id="ARBA00004141"/>
    </source>
</evidence>
<feature type="compositionally biased region" description="Basic and acidic residues" evidence="9">
    <location>
        <begin position="663"/>
        <end position="677"/>
    </location>
</feature>
<dbReference type="InterPro" id="IPR003280">
    <property type="entry name" value="2pore_dom_K_chnl"/>
</dbReference>
<feature type="domain" description="Potassium channel" evidence="11">
    <location>
        <begin position="244"/>
        <end position="315"/>
    </location>
</feature>
<dbReference type="GO" id="GO:0022841">
    <property type="term" value="F:potassium ion leak channel activity"/>
    <property type="evidence" value="ECO:0007669"/>
    <property type="project" value="TreeGrafter"/>
</dbReference>
<dbReference type="AlphaFoldDB" id="A0AAQ3RD64"/>
<feature type="region of interest" description="Disordered" evidence="9">
    <location>
        <begin position="12"/>
        <end position="45"/>
    </location>
</feature>
<proteinExistence type="inferred from homology"/>
<feature type="compositionally biased region" description="Basic residues" evidence="9">
    <location>
        <begin position="27"/>
        <end position="37"/>
    </location>
</feature>
<gene>
    <name evidence="12" type="ORF">R9X50_00532200</name>
</gene>